<dbReference type="Gene3D" id="3.50.7.10">
    <property type="entry name" value="GroEL"/>
    <property type="match status" value="1"/>
</dbReference>
<dbReference type="PRINTS" id="PR00304">
    <property type="entry name" value="TCOMPLEXTCP1"/>
</dbReference>
<dbReference type="InterPro" id="IPR002194">
    <property type="entry name" value="Chaperonin_TCP-1_CS"/>
</dbReference>
<dbReference type="SUPFAM" id="SSF48592">
    <property type="entry name" value="GroEL equatorial domain-like"/>
    <property type="match status" value="1"/>
</dbReference>
<evidence type="ECO:0000256" key="6">
    <source>
        <dbReference type="ARBA" id="ARBA00022840"/>
    </source>
</evidence>
<evidence type="ECO:0000313" key="12">
    <source>
        <dbReference type="Proteomes" id="UP000243975"/>
    </source>
</evidence>
<comment type="caution">
    <text evidence="11">The sequence shown here is derived from an EMBL/GenBank/DDBJ whole genome shotgun (WGS) entry which is preliminary data.</text>
</comment>
<feature type="region of interest" description="Disordered" evidence="10">
    <location>
        <begin position="582"/>
        <end position="610"/>
    </location>
</feature>
<evidence type="ECO:0000256" key="4">
    <source>
        <dbReference type="ARBA" id="ARBA00022490"/>
    </source>
</evidence>
<dbReference type="FunFam" id="3.50.7.10:FF:000005">
    <property type="entry name" value="T-complex protein 1 subunit gamma"/>
    <property type="match status" value="1"/>
</dbReference>
<evidence type="ECO:0000256" key="5">
    <source>
        <dbReference type="ARBA" id="ARBA00022741"/>
    </source>
</evidence>
<dbReference type="AlphaFoldDB" id="A0A124SBG5"/>
<evidence type="ECO:0000256" key="1">
    <source>
        <dbReference type="ARBA" id="ARBA00004496"/>
    </source>
</evidence>
<dbReference type="STRING" id="59895.A0A124SBG5"/>
<dbReference type="SUPFAM" id="SSF54849">
    <property type="entry name" value="GroEL-intermediate domain like"/>
    <property type="match status" value="1"/>
</dbReference>
<accession>A0A124SBG5</accession>
<dbReference type="Gramene" id="KVH90580">
    <property type="protein sequence ID" value="KVH90580"/>
    <property type="gene ID" value="Ccrd_007455"/>
</dbReference>
<dbReference type="PROSITE" id="PS00995">
    <property type="entry name" value="TCP1_3"/>
    <property type="match status" value="1"/>
</dbReference>
<dbReference type="FunFam" id="1.10.560.10:FF:000073">
    <property type="entry name" value="T-complex protein 1 subunit gamma"/>
    <property type="match status" value="1"/>
</dbReference>
<dbReference type="EMBL" id="LEKV01005099">
    <property type="protein sequence ID" value="KVH90580.1"/>
    <property type="molecule type" value="Genomic_DNA"/>
</dbReference>
<dbReference type="CDD" id="cd03337">
    <property type="entry name" value="TCP1_gamma"/>
    <property type="match status" value="1"/>
</dbReference>
<evidence type="ECO:0000313" key="11">
    <source>
        <dbReference type="EMBL" id="KVH90580.1"/>
    </source>
</evidence>
<dbReference type="Proteomes" id="UP000243975">
    <property type="component" value="Unassembled WGS sequence"/>
</dbReference>
<dbReference type="GO" id="GO:0051082">
    <property type="term" value="F:unfolded protein binding"/>
    <property type="evidence" value="ECO:0007669"/>
    <property type="project" value="InterPro"/>
</dbReference>
<proteinExistence type="inferred from homology"/>
<dbReference type="SUPFAM" id="SSF52029">
    <property type="entry name" value="GroEL apical domain-like"/>
    <property type="match status" value="1"/>
</dbReference>
<comment type="subcellular location">
    <subcellularLocation>
        <location evidence="1">Cytoplasm</location>
    </subcellularLocation>
</comment>
<dbReference type="Gene3D" id="1.10.560.10">
    <property type="entry name" value="GroEL-like equatorial domain"/>
    <property type="match status" value="2"/>
</dbReference>
<feature type="non-terminal residue" evidence="11">
    <location>
        <position position="1"/>
    </location>
</feature>
<evidence type="ECO:0000256" key="9">
    <source>
        <dbReference type="RuleBase" id="RU004191"/>
    </source>
</evidence>
<dbReference type="PANTHER" id="PTHR11353">
    <property type="entry name" value="CHAPERONIN"/>
    <property type="match status" value="1"/>
</dbReference>
<evidence type="ECO:0000256" key="8">
    <source>
        <dbReference type="RuleBase" id="RU004187"/>
    </source>
</evidence>
<evidence type="ECO:0000256" key="10">
    <source>
        <dbReference type="SAM" id="MobiDB-lite"/>
    </source>
</evidence>
<dbReference type="NCBIfam" id="TIGR02344">
    <property type="entry name" value="chap_CCT_gamma"/>
    <property type="match status" value="1"/>
</dbReference>
<comment type="similarity">
    <text evidence="2 8">Belongs to the TCP-1 chaperonin family.</text>
</comment>
<dbReference type="InterPro" id="IPR027409">
    <property type="entry name" value="GroEL-like_apical_dom_sf"/>
</dbReference>
<dbReference type="InterPro" id="IPR002423">
    <property type="entry name" value="Cpn60/GroEL/TCP-1"/>
</dbReference>
<dbReference type="OMA" id="HRTILAM"/>
<keyword evidence="5 8" id="KW-0547">Nucleotide-binding</keyword>
<keyword evidence="12" id="KW-1185">Reference proteome</keyword>
<dbReference type="PROSITE" id="PS00751">
    <property type="entry name" value="TCP1_2"/>
    <property type="match status" value="1"/>
</dbReference>
<dbReference type="Pfam" id="PF00118">
    <property type="entry name" value="Cpn60_TCP1"/>
    <property type="match status" value="2"/>
</dbReference>
<protein>
    <recommendedName>
        <fullName evidence="3 9">T-complex protein 1 subunit gamma</fullName>
    </recommendedName>
</protein>
<dbReference type="GO" id="GO:0005524">
    <property type="term" value="F:ATP binding"/>
    <property type="evidence" value="ECO:0007669"/>
    <property type="project" value="UniProtKB-KW"/>
</dbReference>
<dbReference type="GO" id="GO:0016887">
    <property type="term" value="F:ATP hydrolysis activity"/>
    <property type="evidence" value="ECO:0007669"/>
    <property type="project" value="InterPro"/>
</dbReference>
<evidence type="ECO:0000256" key="2">
    <source>
        <dbReference type="ARBA" id="ARBA00008020"/>
    </source>
</evidence>
<reference evidence="11 12" key="1">
    <citation type="journal article" date="2016" name="Sci. Rep.">
        <title>The genome sequence of the outbreeding globe artichoke constructed de novo incorporating a phase-aware low-pass sequencing strategy of F1 progeny.</title>
        <authorList>
            <person name="Scaglione D."/>
            <person name="Reyes-Chin-Wo S."/>
            <person name="Acquadro A."/>
            <person name="Froenicke L."/>
            <person name="Portis E."/>
            <person name="Beitel C."/>
            <person name="Tirone M."/>
            <person name="Mauro R."/>
            <person name="Lo Monaco A."/>
            <person name="Mauromicale G."/>
            <person name="Faccioli P."/>
            <person name="Cattivelli L."/>
            <person name="Rieseberg L."/>
            <person name="Michelmore R."/>
            <person name="Lanteri S."/>
        </authorList>
    </citation>
    <scope>NUCLEOTIDE SEQUENCE [LARGE SCALE GENOMIC DNA]</scope>
    <source>
        <strain evidence="11">2C</strain>
    </source>
</reference>
<dbReference type="InterPro" id="IPR017998">
    <property type="entry name" value="Chaperone_TCP-1"/>
</dbReference>
<dbReference type="Gene3D" id="3.30.260.10">
    <property type="entry name" value="TCP-1-like chaperonin intermediate domain"/>
    <property type="match status" value="1"/>
</dbReference>
<evidence type="ECO:0000256" key="7">
    <source>
        <dbReference type="ARBA" id="ARBA00023186"/>
    </source>
</evidence>
<dbReference type="GO" id="GO:0005832">
    <property type="term" value="C:chaperonin-containing T-complex"/>
    <property type="evidence" value="ECO:0007669"/>
    <property type="project" value="UniProtKB-ARBA"/>
</dbReference>
<name>A0A124SBG5_CYNCS</name>
<evidence type="ECO:0000256" key="3">
    <source>
        <dbReference type="ARBA" id="ARBA00017187"/>
    </source>
</evidence>
<keyword evidence="4" id="KW-0963">Cytoplasm</keyword>
<keyword evidence="7 8" id="KW-0143">Chaperone</keyword>
<dbReference type="InterPro" id="IPR027410">
    <property type="entry name" value="TCP-1-like_intermed_sf"/>
</dbReference>
<sequence length="610" mass="66825">CCQRFQVFSFSCPKESKERNPRENSATPTTDLCGLTLPSPNMQSPVLVLKDSLTRESGSKVHHANIQASKVDINTTISSNITHVKLAFGRIVVTNDGNAILRELDIAHPAAKSMIELSRTQDEEVGDGTTSVIVLAGEMLHVAEAFIDKKYHPTVICRGILFLILYYSVDLHNLYSMVVRSFAFAAYNKALEDALAVLDKISMSIDVNDRSMMLGLVKSCIGTKFTSQFGDLIADLALDATTTVGVDIGQGLREVDIKKYIKVEKIPGGQLEDSKVLKGVMFSKDVVVPGKMRRKIVNPRVILLDCPLEYKKGENQTNAELVREEDWAVLLKMEEEYIENLCVQILKFKPDLVITEKGLSDLACHYFSKAGVSAIRRLRKTDNNRIAKACGAVIVNRPDELQESDVGTGAGLFEVKKIGDEFFAYIVDCKDPKACTDAMSVARNILKHPKLVPGGGATELTVSATLKQKSSSIEGIEKATVAFEAIPRTLAQNCGVNVIRTMTALQGKAKVRSMTVLLVISLQHANGENAWTGIDGNSGEIADMKELKIWDAYNVKAQTFKTSIEAACMLLRIDDIVSGIKKRQAPGASQPSKPTIEQEGEADNEQMIPE</sequence>
<dbReference type="InterPro" id="IPR012719">
    <property type="entry name" value="Chap_CCT_gamma"/>
</dbReference>
<keyword evidence="6 8" id="KW-0067">ATP-binding</keyword>
<gene>
    <name evidence="11" type="ORF">Ccrd_007455</name>
</gene>
<organism evidence="11 12">
    <name type="scientific">Cynara cardunculus var. scolymus</name>
    <name type="common">Globe artichoke</name>
    <name type="synonym">Cynara scolymus</name>
    <dbReference type="NCBI Taxonomy" id="59895"/>
    <lineage>
        <taxon>Eukaryota</taxon>
        <taxon>Viridiplantae</taxon>
        <taxon>Streptophyta</taxon>
        <taxon>Embryophyta</taxon>
        <taxon>Tracheophyta</taxon>
        <taxon>Spermatophyta</taxon>
        <taxon>Magnoliopsida</taxon>
        <taxon>eudicotyledons</taxon>
        <taxon>Gunneridae</taxon>
        <taxon>Pentapetalae</taxon>
        <taxon>asterids</taxon>
        <taxon>campanulids</taxon>
        <taxon>Asterales</taxon>
        <taxon>Asteraceae</taxon>
        <taxon>Carduoideae</taxon>
        <taxon>Cardueae</taxon>
        <taxon>Carduinae</taxon>
        <taxon>Cynara</taxon>
    </lineage>
</organism>
<dbReference type="InterPro" id="IPR027413">
    <property type="entry name" value="GROEL-like_equatorial_sf"/>
</dbReference>
<dbReference type="GO" id="GO:0140662">
    <property type="term" value="F:ATP-dependent protein folding chaperone"/>
    <property type="evidence" value="ECO:0007669"/>
    <property type="project" value="InterPro"/>
</dbReference>